<proteinExistence type="predicted"/>
<reference evidence="2 3" key="1">
    <citation type="journal article" date="2019" name="Sci. Rep.">
        <title>Orb-weaving spider Araneus ventricosus genome elucidates the spidroin gene catalogue.</title>
        <authorList>
            <person name="Kono N."/>
            <person name="Nakamura H."/>
            <person name="Ohtoshi R."/>
            <person name="Moran D.A.P."/>
            <person name="Shinohara A."/>
            <person name="Yoshida Y."/>
            <person name="Fujiwara M."/>
            <person name="Mori M."/>
            <person name="Tomita M."/>
            <person name="Arakawa K."/>
        </authorList>
    </citation>
    <scope>NUCLEOTIDE SEQUENCE [LARGE SCALE GENOMIC DNA]</scope>
</reference>
<name>A0A4Y2MPB6_ARAVE</name>
<keyword evidence="3" id="KW-1185">Reference proteome</keyword>
<organism evidence="2 3">
    <name type="scientific">Araneus ventricosus</name>
    <name type="common">Orbweaver spider</name>
    <name type="synonym">Epeira ventricosa</name>
    <dbReference type="NCBI Taxonomy" id="182803"/>
    <lineage>
        <taxon>Eukaryota</taxon>
        <taxon>Metazoa</taxon>
        <taxon>Ecdysozoa</taxon>
        <taxon>Arthropoda</taxon>
        <taxon>Chelicerata</taxon>
        <taxon>Arachnida</taxon>
        <taxon>Araneae</taxon>
        <taxon>Araneomorphae</taxon>
        <taxon>Entelegynae</taxon>
        <taxon>Araneoidea</taxon>
        <taxon>Araneidae</taxon>
        <taxon>Araneus</taxon>
    </lineage>
</organism>
<feature type="compositionally biased region" description="Basic and acidic residues" evidence="1">
    <location>
        <begin position="85"/>
        <end position="107"/>
    </location>
</feature>
<evidence type="ECO:0000313" key="3">
    <source>
        <dbReference type="Proteomes" id="UP000499080"/>
    </source>
</evidence>
<evidence type="ECO:0000313" key="2">
    <source>
        <dbReference type="EMBL" id="GBN28503.1"/>
    </source>
</evidence>
<feature type="region of interest" description="Disordered" evidence="1">
    <location>
        <begin position="67"/>
        <end position="107"/>
    </location>
</feature>
<dbReference type="EMBL" id="BGPR01007650">
    <property type="protein sequence ID" value="GBN28503.1"/>
    <property type="molecule type" value="Genomic_DNA"/>
</dbReference>
<dbReference type="Proteomes" id="UP000499080">
    <property type="component" value="Unassembled WGS sequence"/>
</dbReference>
<protein>
    <submittedName>
        <fullName evidence="2">Uncharacterized protein</fullName>
    </submittedName>
</protein>
<evidence type="ECO:0000256" key="1">
    <source>
        <dbReference type="SAM" id="MobiDB-lite"/>
    </source>
</evidence>
<comment type="caution">
    <text evidence="2">The sequence shown here is derived from an EMBL/GenBank/DDBJ whole genome shotgun (WGS) entry which is preliminary data.</text>
</comment>
<sequence length="107" mass="12085">MLKGQPRTSTTLMQRVPEADQQCLILSRPAEWLGYQPMDTPGTKMYHLSIGCCRNGQHVGEAIHEEQEANRVATAPHMRAPAYPRGKEEKKQKTGRRGEKNQKVEVS</sequence>
<dbReference type="AlphaFoldDB" id="A0A4Y2MPB6"/>
<accession>A0A4Y2MPB6</accession>
<gene>
    <name evidence="2" type="ORF">AVEN_97960_1</name>
</gene>